<comment type="caution">
    <text evidence="1">The sequence shown here is derived from an EMBL/GenBank/DDBJ whole genome shotgun (WGS) entry which is preliminary data.</text>
</comment>
<organism evidence="1 2">
    <name type="scientific">Paramecium sonneborni</name>
    <dbReference type="NCBI Taxonomy" id="65129"/>
    <lineage>
        <taxon>Eukaryota</taxon>
        <taxon>Sar</taxon>
        <taxon>Alveolata</taxon>
        <taxon>Ciliophora</taxon>
        <taxon>Intramacronucleata</taxon>
        <taxon>Oligohymenophorea</taxon>
        <taxon>Peniculida</taxon>
        <taxon>Parameciidae</taxon>
        <taxon>Paramecium</taxon>
    </lineage>
</organism>
<keyword evidence="2" id="KW-1185">Reference proteome</keyword>
<evidence type="ECO:0000313" key="1">
    <source>
        <dbReference type="EMBL" id="CAD8126929.1"/>
    </source>
</evidence>
<gene>
    <name evidence="1" type="ORF">PSON_ATCC_30995.1.T1710108</name>
</gene>
<dbReference type="Proteomes" id="UP000692954">
    <property type="component" value="Unassembled WGS sequence"/>
</dbReference>
<reference evidence="1" key="1">
    <citation type="submission" date="2021-01" db="EMBL/GenBank/DDBJ databases">
        <authorList>
            <consortium name="Genoscope - CEA"/>
            <person name="William W."/>
        </authorList>
    </citation>
    <scope>NUCLEOTIDE SEQUENCE</scope>
</reference>
<name>A0A8S1RIZ6_9CILI</name>
<protein>
    <submittedName>
        <fullName evidence="1">Uncharacterized protein</fullName>
    </submittedName>
</protein>
<proteinExistence type="predicted"/>
<evidence type="ECO:0000313" key="2">
    <source>
        <dbReference type="Proteomes" id="UP000692954"/>
    </source>
</evidence>
<dbReference type="AlphaFoldDB" id="A0A8S1RIZ6"/>
<accession>A0A8S1RIZ6</accession>
<dbReference type="EMBL" id="CAJJDN010000171">
    <property type="protein sequence ID" value="CAD8126929.1"/>
    <property type="molecule type" value="Genomic_DNA"/>
</dbReference>
<sequence>MSDQNKFHILKFTQPIQQNQPVLPTPRSDLSNERLVGIKRDSLSNLKSSQPYSSISHRYSKKNKPLSQGTFYGSPLLGQNHLDIIDKMKSQSRNDFYGQLNSIDPYQYPTHLSDLYISPKTLREPILLKFTFLTNQKNLQYNYLILVLICLNIYPEINFIEVFHSNMILNHLLLD</sequence>